<dbReference type="Gene3D" id="3.40.30.10">
    <property type="entry name" value="Glutaredoxin"/>
    <property type="match status" value="1"/>
</dbReference>
<dbReference type="InterPro" id="IPR017937">
    <property type="entry name" value="Thioredoxin_CS"/>
</dbReference>
<reference evidence="10 11" key="1">
    <citation type="journal article" date="2018" name="BMC Genomics">
        <title>Comparative genome analysis of jujube witches'-broom Phytoplasma, an obligate pathogen that causes jujube witches'-broom disease.</title>
        <authorList>
            <person name="Wang J."/>
            <person name="Song L."/>
            <person name="Jiao Q."/>
            <person name="Yang S."/>
            <person name="Gao R."/>
            <person name="Lu X."/>
            <person name="Zhou G."/>
        </authorList>
    </citation>
    <scope>NUCLEOTIDE SEQUENCE [LARGE SCALE GENOMIC DNA]</scope>
    <source>
        <strain evidence="10">Jwb-nky</strain>
    </source>
</reference>
<feature type="active site" description="Nucleophile" evidence="7">
    <location>
        <position position="32"/>
    </location>
</feature>
<dbReference type="InterPro" id="IPR005746">
    <property type="entry name" value="Thioredoxin"/>
</dbReference>
<keyword evidence="11" id="KW-1185">Reference proteome</keyword>
<organism evidence="10 11">
    <name type="scientific">Ziziphus jujuba witches'-broom phytoplasma</name>
    <dbReference type="NCBI Taxonomy" id="135727"/>
    <lineage>
        <taxon>Bacteria</taxon>
        <taxon>Bacillati</taxon>
        <taxon>Mycoplasmatota</taxon>
        <taxon>Mollicutes</taxon>
        <taxon>Acholeplasmatales</taxon>
        <taxon>Acholeplasmataceae</taxon>
        <taxon>Candidatus Phytoplasma</taxon>
        <taxon>16SrV (Elm yellows group)</taxon>
    </lineage>
</organism>
<feature type="site" description="Contributes to redox potential value" evidence="7">
    <location>
        <position position="30"/>
    </location>
</feature>
<dbReference type="PROSITE" id="PS00194">
    <property type="entry name" value="THIOREDOXIN_1"/>
    <property type="match status" value="1"/>
</dbReference>
<dbReference type="Proteomes" id="UP000272462">
    <property type="component" value="Chromosome"/>
</dbReference>
<dbReference type="OrthoDB" id="9790390at2"/>
<evidence type="ECO:0000256" key="6">
    <source>
        <dbReference type="PIRNR" id="PIRNR000077"/>
    </source>
</evidence>
<feature type="domain" description="Thioredoxin" evidence="9">
    <location>
        <begin position="1"/>
        <end position="102"/>
    </location>
</feature>
<feature type="site" description="Deprotonates C-terminal active site Cys" evidence="7">
    <location>
        <position position="23"/>
    </location>
</feature>
<evidence type="ECO:0000256" key="8">
    <source>
        <dbReference type="PIRSR" id="PIRSR000077-4"/>
    </source>
</evidence>
<evidence type="ECO:0000256" key="2">
    <source>
        <dbReference type="ARBA" id="ARBA00022448"/>
    </source>
</evidence>
<protein>
    <recommendedName>
        <fullName evidence="6">Thioredoxin</fullName>
    </recommendedName>
</protein>
<gene>
    <name evidence="10" type="ORF">CWO85_03470</name>
</gene>
<dbReference type="PANTHER" id="PTHR45663">
    <property type="entry name" value="GEO12009P1"/>
    <property type="match status" value="1"/>
</dbReference>
<dbReference type="PANTHER" id="PTHR45663:SF11">
    <property type="entry name" value="GEO12009P1"/>
    <property type="match status" value="1"/>
</dbReference>
<feature type="active site" description="Nucleophile" evidence="7">
    <location>
        <position position="29"/>
    </location>
</feature>
<dbReference type="EMBL" id="CP025121">
    <property type="protein sequence ID" value="AYJ01531.1"/>
    <property type="molecule type" value="Genomic_DNA"/>
</dbReference>
<dbReference type="PROSITE" id="PS51352">
    <property type="entry name" value="THIOREDOXIN_2"/>
    <property type="match status" value="1"/>
</dbReference>
<dbReference type="AlphaFoldDB" id="A0A660HNA5"/>
<dbReference type="GO" id="GO:0015035">
    <property type="term" value="F:protein-disulfide reductase activity"/>
    <property type="evidence" value="ECO:0007669"/>
    <property type="project" value="InterPro"/>
</dbReference>
<keyword evidence="4 8" id="KW-1015">Disulfide bond</keyword>
<dbReference type="CDD" id="cd02947">
    <property type="entry name" value="TRX_family"/>
    <property type="match status" value="1"/>
</dbReference>
<dbReference type="InterPro" id="IPR013766">
    <property type="entry name" value="Thioredoxin_domain"/>
</dbReference>
<evidence type="ECO:0000256" key="4">
    <source>
        <dbReference type="ARBA" id="ARBA00023157"/>
    </source>
</evidence>
<keyword evidence="3" id="KW-0249">Electron transport</keyword>
<dbReference type="SUPFAM" id="SSF52833">
    <property type="entry name" value="Thioredoxin-like"/>
    <property type="match status" value="1"/>
</dbReference>
<evidence type="ECO:0000313" key="11">
    <source>
        <dbReference type="Proteomes" id="UP000272462"/>
    </source>
</evidence>
<dbReference type="Pfam" id="PF00085">
    <property type="entry name" value="Thioredoxin"/>
    <property type="match status" value="1"/>
</dbReference>
<feature type="site" description="Contributes to redox potential value" evidence="7">
    <location>
        <position position="31"/>
    </location>
</feature>
<name>A0A660HNA5_ZIZJU</name>
<dbReference type="GO" id="GO:0045454">
    <property type="term" value="P:cell redox homeostasis"/>
    <property type="evidence" value="ECO:0007669"/>
    <property type="project" value="TreeGrafter"/>
</dbReference>
<dbReference type="PIRSF" id="PIRSF000077">
    <property type="entry name" value="Thioredoxin"/>
    <property type="match status" value="1"/>
</dbReference>
<feature type="disulfide bond" description="Redox-active" evidence="8">
    <location>
        <begin position="29"/>
        <end position="32"/>
    </location>
</feature>
<dbReference type="InterPro" id="IPR036249">
    <property type="entry name" value="Thioredoxin-like_sf"/>
</dbReference>
<keyword evidence="5 8" id="KW-0676">Redox-active center</keyword>
<evidence type="ECO:0000256" key="7">
    <source>
        <dbReference type="PIRSR" id="PIRSR000077-1"/>
    </source>
</evidence>
<evidence type="ECO:0000259" key="9">
    <source>
        <dbReference type="PROSITE" id="PS51352"/>
    </source>
</evidence>
<dbReference type="GO" id="GO:0005829">
    <property type="term" value="C:cytosol"/>
    <property type="evidence" value="ECO:0007669"/>
    <property type="project" value="TreeGrafter"/>
</dbReference>
<dbReference type="PRINTS" id="PR00421">
    <property type="entry name" value="THIOREDOXIN"/>
</dbReference>
<evidence type="ECO:0000256" key="5">
    <source>
        <dbReference type="ARBA" id="ARBA00023284"/>
    </source>
</evidence>
<evidence type="ECO:0000313" key="10">
    <source>
        <dbReference type="EMBL" id="AYJ01531.1"/>
    </source>
</evidence>
<evidence type="ECO:0000256" key="3">
    <source>
        <dbReference type="ARBA" id="ARBA00022982"/>
    </source>
</evidence>
<accession>A0A660HNA5</accession>
<comment type="similarity">
    <text evidence="1 6">Belongs to the thioredoxin family.</text>
</comment>
<dbReference type="RefSeq" id="WP_121464219.1">
    <property type="nucleotide sequence ID" value="NZ_CP025121.1"/>
</dbReference>
<sequence>MSQNQPNIDLKSVINQNKIVLVDFFAPWCGPCQKLMPVLNNFEQQNPNIKVIKINGDFNKNFLYEYNVRSFPTLVLFKNGEEIKRQTGYCTHEDLISFCQIS</sequence>
<keyword evidence="2" id="KW-0813">Transport</keyword>
<evidence type="ECO:0000256" key="1">
    <source>
        <dbReference type="ARBA" id="ARBA00008987"/>
    </source>
</evidence>
<dbReference type="KEGG" id="pzi:CWO85_03470"/>
<proteinExistence type="inferred from homology"/>